<dbReference type="EC" id="3.2.1.1" evidence="4 11"/>
<dbReference type="GO" id="GO:0005975">
    <property type="term" value="P:carbohydrate metabolic process"/>
    <property type="evidence" value="ECO:0007669"/>
    <property type="project" value="InterPro"/>
</dbReference>
<name>A0AAD7FY77_9AGAR</name>
<evidence type="ECO:0000256" key="2">
    <source>
        <dbReference type="ARBA" id="ARBA00001913"/>
    </source>
</evidence>
<evidence type="ECO:0000313" key="15">
    <source>
        <dbReference type="Proteomes" id="UP001221142"/>
    </source>
</evidence>
<evidence type="ECO:0000256" key="11">
    <source>
        <dbReference type="RuleBase" id="RU361134"/>
    </source>
</evidence>
<dbReference type="InterPro" id="IPR017853">
    <property type="entry name" value="GH"/>
</dbReference>
<keyword evidence="15" id="KW-1185">Reference proteome</keyword>
<keyword evidence="7" id="KW-0106">Calcium</keyword>
<dbReference type="InterPro" id="IPR006046">
    <property type="entry name" value="Alpha_amylase"/>
</dbReference>
<gene>
    <name evidence="14" type="ORF">FB45DRAFT_897668</name>
</gene>
<evidence type="ECO:0000256" key="5">
    <source>
        <dbReference type="ARBA" id="ARBA00022723"/>
    </source>
</evidence>
<dbReference type="GO" id="GO:0046872">
    <property type="term" value="F:metal ion binding"/>
    <property type="evidence" value="ECO:0007669"/>
    <property type="project" value="UniProtKB-KW"/>
</dbReference>
<dbReference type="PANTHER" id="PTHR43447">
    <property type="entry name" value="ALPHA-AMYLASE"/>
    <property type="match status" value="1"/>
</dbReference>
<keyword evidence="8 11" id="KW-0119">Carbohydrate metabolism</keyword>
<evidence type="ECO:0000259" key="12">
    <source>
        <dbReference type="SMART" id="SM00632"/>
    </source>
</evidence>
<dbReference type="InterPro" id="IPR031319">
    <property type="entry name" value="A-amylase_C"/>
</dbReference>
<dbReference type="SMART" id="SM00642">
    <property type="entry name" value="Aamy"/>
    <property type="match status" value="1"/>
</dbReference>
<dbReference type="EMBL" id="JARKIF010000003">
    <property type="protein sequence ID" value="KAJ7644371.1"/>
    <property type="molecule type" value="Genomic_DNA"/>
</dbReference>
<dbReference type="Gene3D" id="2.60.40.1180">
    <property type="entry name" value="Golgi alpha-mannosidase II"/>
    <property type="match status" value="1"/>
</dbReference>
<dbReference type="SUPFAM" id="SSF51445">
    <property type="entry name" value="(Trans)glycosidases"/>
    <property type="match status" value="1"/>
</dbReference>
<dbReference type="AlphaFoldDB" id="A0AAD7FY77"/>
<dbReference type="GO" id="GO:0004556">
    <property type="term" value="F:alpha-amylase activity"/>
    <property type="evidence" value="ECO:0007669"/>
    <property type="project" value="UniProtKB-UniRule"/>
</dbReference>
<dbReference type="PRINTS" id="PR00110">
    <property type="entry name" value="ALPHAAMYLASE"/>
</dbReference>
<dbReference type="InterPro" id="IPR013780">
    <property type="entry name" value="Glyco_hydro_b"/>
</dbReference>
<dbReference type="Proteomes" id="UP001221142">
    <property type="component" value="Unassembled WGS sequence"/>
</dbReference>
<comment type="similarity">
    <text evidence="3 10">Belongs to the glycosyl hydrolase 13 family.</text>
</comment>
<comment type="caution">
    <text evidence="14">The sequence shown here is derived from an EMBL/GenBank/DDBJ whole genome shotgun (WGS) entry which is preliminary data.</text>
</comment>
<dbReference type="InterPro" id="IPR006048">
    <property type="entry name" value="A-amylase/branching_C"/>
</dbReference>
<dbReference type="SMART" id="SM00632">
    <property type="entry name" value="Aamy_C"/>
    <property type="match status" value="1"/>
</dbReference>
<evidence type="ECO:0000256" key="8">
    <source>
        <dbReference type="ARBA" id="ARBA00023277"/>
    </source>
</evidence>
<evidence type="ECO:0000256" key="9">
    <source>
        <dbReference type="ARBA" id="ARBA00023295"/>
    </source>
</evidence>
<dbReference type="InterPro" id="IPR006047">
    <property type="entry name" value="GH13_cat_dom"/>
</dbReference>
<evidence type="ECO:0000256" key="3">
    <source>
        <dbReference type="ARBA" id="ARBA00008061"/>
    </source>
</evidence>
<dbReference type="Pfam" id="PF00128">
    <property type="entry name" value="Alpha-amylase"/>
    <property type="match status" value="1"/>
</dbReference>
<proteinExistence type="inferred from homology"/>
<feature type="domain" description="Alpha-amylase C-terminal" evidence="12">
    <location>
        <begin position="326"/>
        <end position="412"/>
    </location>
</feature>
<evidence type="ECO:0000256" key="4">
    <source>
        <dbReference type="ARBA" id="ARBA00012595"/>
    </source>
</evidence>
<evidence type="ECO:0000256" key="10">
    <source>
        <dbReference type="RuleBase" id="RU003615"/>
    </source>
</evidence>
<evidence type="ECO:0000256" key="6">
    <source>
        <dbReference type="ARBA" id="ARBA00022801"/>
    </source>
</evidence>
<evidence type="ECO:0000256" key="7">
    <source>
        <dbReference type="ARBA" id="ARBA00022837"/>
    </source>
</evidence>
<evidence type="ECO:0000259" key="13">
    <source>
        <dbReference type="SMART" id="SM00642"/>
    </source>
</evidence>
<sequence length="412" mass="43705">MEHITGTQWWTDYQPVSYIIKSKRGDRTQFSNMVSTCANAGVGIIVDVILNHMTSGEGTGIAGSTYSKYNYPAVPYTASDFHYCAGNGVAGGIVDYNNVTNIRFCELSNLADLAQEQSGVQASMKAYLADLVSLGAAGFRVDAAKHMEPQDLSAIFQGLSGSPYFTQEVPGDSDASNPSQYVGNGDVIEFGATQYVMEAFLGTSGSVSNLVTPTPMGTSWDLIASDAANYIMANQDTERGTTSLNVNSPNNAYTLSAIFMLGFNYGTPTVFSGYDFTDFDAGAPQDSDGFTNAVTCYEGGFRCEHRWIAISNMVAFHNAAQGQDLRDVMVGTAQQVAFGRGSAGFLVINNDGNAWSATFKTSLPAGSYCDVIHDTTSDPTTCSDPGTNYNVGQDGTFTASVGAYDALALFAA</sequence>
<accession>A0AAD7FY77</accession>
<feature type="domain" description="Glycosyl hydrolase family 13 catalytic" evidence="13">
    <location>
        <begin position="2"/>
        <end position="317"/>
    </location>
</feature>
<dbReference type="SUPFAM" id="SSF51011">
    <property type="entry name" value="Glycosyl hydrolase domain"/>
    <property type="match status" value="1"/>
</dbReference>
<keyword evidence="5" id="KW-0479">Metal-binding</keyword>
<comment type="cofactor">
    <cofactor evidence="2">
        <name>Ca(2+)</name>
        <dbReference type="ChEBI" id="CHEBI:29108"/>
    </cofactor>
</comment>
<reference evidence="14" key="1">
    <citation type="submission" date="2023-03" db="EMBL/GenBank/DDBJ databases">
        <title>Massive genome expansion in bonnet fungi (Mycena s.s.) driven by repeated elements and novel gene families across ecological guilds.</title>
        <authorList>
            <consortium name="Lawrence Berkeley National Laboratory"/>
            <person name="Harder C.B."/>
            <person name="Miyauchi S."/>
            <person name="Viragh M."/>
            <person name="Kuo A."/>
            <person name="Thoen E."/>
            <person name="Andreopoulos B."/>
            <person name="Lu D."/>
            <person name="Skrede I."/>
            <person name="Drula E."/>
            <person name="Henrissat B."/>
            <person name="Morin E."/>
            <person name="Kohler A."/>
            <person name="Barry K."/>
            <person name="LaButti K."/>
            <person name="Morin E."/>
            <person name="Salamov A."/>
            <person name="Lipzen A."/>
            <person name="Mereny Z."/>
            <person name="Hegedus B."/>
            <person name="Baldrian P."/>
            <person name="Stursova M."/>
            <person name="Weitz H."/>
            <person name="Taylor A."/>
            <person name="Grigoriev I.V."/>
            <person name="Nagy L.G."/>
            <person name="Martin F."/>
            <person name="Kauserud H."/>
        </authorList>
    </citation>
    <scope>NUCLEOTIDE SEQUENCE</scope>
    <source>
        <strain evidence="14">9284</strain>
    </source>
</reference>
<keyword evidence="9 11" id="KW-0326">Glycosidase</keyword>
<organism evidence="14 15">
    <name type="scientific">Roridomyces roridus</name>
    <dbReference type="NCBI Taxonomy" id="1738132"/>
    <lineage>
        <taxon>Eukaryota</taxon>
        <taxon>Fungi</taxon>
        <taxon>Dikarya</taxon>
        <taxon>Basidiomycota</taxon>
        <taxon>Agaricomycotina</taxon>
        <taxon>Agaricomycetes</taxon>
        <taxon>Agaricomycetidae</taxon>
        <taxon>Agaricales</taxon>
        <taxon>Marasmiineae</taxon>
        <taxon>Mycenaceae</taxon>
        <taxon>Roridomyces</taxon>
    </lineage>
</organism>
<protein>
    <recommendedName>
        <fullName evidence="4 11">Alpha-amylase</fullName>
        <ecNumber evidence="4 11">3.2.1.1</ecNumber>
    </recommendedName>
</protein>
<evidence type="ECO:0000256" key="1">
    <source>
        <dbReference type="ARBA" id="ARBA00000548"/>
    </source>
</evidence>
<dbReference type="Gene3D" id="3.20.20.80">
    <property type="entry name" value="Glycosidases"/>
    <property type="match status" value="1"/>
</dbReference>
<dbReference type="Pfam" id="PF02806">
    <property type="entry name" value="Alpha-amylase_C"/>
    <property type="match status" value="1"/>
</dbReference>
<comment type="catalytic activity">
    <reaction evidence="1 11">
        <text>Endohydrolysis of (1-&gt;4)-alpha-D-glucosidic linkages in polysaccharides containing three or more (1-&gt;4)-alpha-linked D-glucose units.</text>
        <dbReference type="EC" id="3.2.1.1"/>
    </reaction>
</comment>
<evidence type="ECO:0000313" key="14">
    <source>
        <dbReference type="EMBL" id="KAJ7644371.1"/>
    </source>
</evidence>
<keyword evidence="6 11" id="KW-0378">Hydrolase</keyword>